<dbReference type="EMBL" id="LXQA011460607">
    <property type="protein sequence ID" value="MCI97986.1"/>
    <property type="molecule type" value="Genomic_DNA"/>
</dbReference>
<evidence type="ECO:0000313" key="2">
    <source>
        <dbReference type="EMBL" id="MCI97986.1"/>
    </source>
</evidence>
<reference evidence="2 3" key="1">
    <citation type="journal article" date="2018" name="Front. Plant Sci.">
        <title>Red Clover (Trifolium pratense) and Zigzag Clover (T. medium) - A Picture of Genomic Similarities and Differences.</title>
        <authorList>
            <person name="Dluhosova J."/>
            <person name="Istvanek J."/>
            <person name="Nedelnik J."/>
            <person name="Repkova J."/>
        </authorList>
    </citation>
    <scope>NUCLEOTIDE SEQUENCE [LARGE SCALE GENOMIC DNA]</scope>
    <source>
        <strain evidence="3">cv. 10/8</strain>
        <tissue evidence="2">Leaf</tissue>
    </source>
</reference>
<comment type="caution">
    <text evidence="2">The sequence shown here is derived from an EMBL/GenBank/DDBJ whole genome shotgun (WGS) entry which is preliminary data.</text>
</comment>
<proteinExistence type="predicted"/>
<evidence type="ECO:0000256" key="1">
    <source>
        <dbReference type="SAM" id="MobiDB-lite"/>
    </source>
</evidence>
<dbReference type="Proteomes" id="UP000265520">
    <property type="component" value="Unassembled WGS sequence"/>
</dbReference>
<feature type="non-terminal residue" evidence="2">
    <location>
        <position position="54"/>
    </location>
</feature>
<sequence>MKARHMPRNSDANAAGESCEDVCSVVIHQRRLLEDDKDEDEDEEEAVAVEEYGY</sequence>
<name>A0A392WCV0_9FABA</name>
<dbReference type="AlphaFoldDB" id="A0A392WCV0"/>
<feature type="region of interest" description="Disordered" evidence="1">
    <location>
        <begin position="32"/>
        <end position="54"/>
    </location>
</feature>
<keyword evidence="3" id="KW-1185">Reference proteome</keyword>
<organism evidence="2 3">
    <name type="scientific">Trifolium medium</name>
    <dbReference type="NCBI Taxonomy" id="97028"/>
    <lineage>
        <taxon>Eukaryota</taxon>
        <taxon>Viridiplantae</taxon>
        <taxon>Streptophyta</taxon>
        <taxon>Embryophyta</taxon>
        <taxon>Tracheophyta</taxon>
        <taxon>Spermatophyta</taxon>
        <taxon>Magnoliopsida</taxon>
        <taxon>eudicotyledons</taxon>
        <taxon>Gunneridae</taxon>
        <taxon>Pentapetalae</taxon>
        <taxon>rosids</taxon>
        <taxon>fabids</taxon>
        <taxon>Fabales</taxon>
        <taxon>Fabaceae</taxon>
        <taxon>Papilionoideae</taxon>
        <taxon>50 kb inversion clade</taxon>
        <taxon>NPAAA clade</taxon>
        <taxon>Hologalegina</taxon>
        <taxon>IRL clade</taxon>
        <taxon>Trifolieae</taxon>
        <taxon>Trifolium</taxon>
    </lineage>
</organism>
<evidence type="ECO:0000313" key="3">
    <source>
        <dbReference type="Proteomes" id="UP000265520"/>
    </source>
</evidence>
<feature type="compositionally biased region" description="Acidic residues" evidence="1">
    <location>
        <begin position="35"/>
        <end position="54"/>
    </location>
</feature>
<protein>
    <submittedName>
        <fullName evidence="2">Uncharacterized protein</fullName>
    </submittedName>
</protein>
<accession>A0A392WCV0</accession>